<accession>A0A9X9PWI7</accession>
<dbReference type="Proteomes" id="UP000269945">
    <property type="component" value="Unassembled WGS sequence"/>
</dbReference>
<sequence length="31" mass="3594">MAILMLTHSYSARCQFLLCQDGCTYVRARLE</sequence>
<dbReference type="AlphaFoldDB" id="A0A9X9PWI7"/>
<proteinExistence type="predicted"/>
<gene>
    <name evidence="1" type="ORF">BN2614_LOCUS1</name>
</gene>
<feature type="non-terminal residue" evidence="1">
    <location>
        <position position="31"/>
    </location>
</feature>
<name>A0A9X9PWI7_GULGU</name>
<organism evidence="1 2">
    <name type="scientific">Gulo gulo</name>
    <name type="common">Wolverine</name>
    <name type="synonym">Gluton</name>
    <dbReference type="NCBI Taxonomy" id="48420"/>
    <lineage>
        <taxon>Eukaryota</taxon>
        <taxon>Metazoa</taxon>
        <taxon>Chordata</taxon>
        <taxon>Craniata</taxon>
        <taxon>Vertebrata</taxon>
        <taxon>Euteleostomi</taxon>
        <taxon>Mammalia</taxon>
        <taxon>Eutheria</taxon>
        <taxon>Laurasiatheria</taxon>
        <taxon>Carnivora</taxon>
        <taxon>Caniformia</taxon>
        <taxon>Musteloidea</taxon>
        <taxon>Mustelidae</taxon>
        <taxon>Guloninae</taxon>
        <taxon>Gulo</taxon>
    </lineage>
</organism>
<reference evidence="1 2" key="1">
    <citation type="submission" date="2018-10" db="EMBL/GenBank/DDBJ databases">
        <authorList>
            <person name="Ekblom R."/>
            <person name="Jareborg N."/>
        </authorList>
    </citation>
    <scope>NUCLEOTIDE SEQUENCE [LARGE SCALE GENOMIC DNA]</scope>
    <source>
        <tissue evidence="1">Muscle</tissue>
    </source>
</reference>
<evidence type="ECO:0000313" key="1">
    <source>
        <dbReference type="EMBL" id="VCW69496.1"/>
    </source>
</evidence>
<comment type="caution">
    <text evidence="1">The sequence shown here is derived from an EMBL/GenBank/DDBJ whole genome shotgun (WGS) entry which is preliminary data.</text>
</comment>
<evidence type="ECO:0000313" key="2">
    <source>
        <dbReference type="Proteomes" id="UP000269945"/>
    </source>
</evidence>
<dbReference type="EMBL" id="CYRY02005042">
    <property type="protein sequence ID" value="VCW69496.1"/>
    <property type="molecule type" value="Genomic_DNA"/>
</dbReference>
<keyword evidence="2" id="KW-1185">Reference proteome</keyword>
<protein>
    <submittedName>
        <fullName evidence="1">Uncharacterized protein</fullName>
    </submittedName>
</protein>